<keyword evidence="3" id="KW-1185">Reference proteome</keyword>
<feature type="region of interest" description="Disordered" evidence="1">
    <location>
        <begin position="653"/>
        <end position="681"/>
    </location>
</feature>
<dbReference type="EMBL" id="JAWWNJ010000065">
    <property type="protein sequence ID" value="KAK7012358.1"/>
    <property type="molecule type" value="Genomic_DNA"/>
</dbReference>
<dbReference type="Proteomes" id="UP001362999">
    <property type="component" value="Unassembled WGS sequence"/>
</dbReference>
<accession>A0AAW0AIK5</accession>
<feature type="region of interest" description="Disordered" evidence="1">
    <location>
        <begin position="405"/>
        <end position="425"/>
    </location>
</feature>
<gene>
    <name evidence="2" type="ORF">R3P38DRAFT_2790624</name>
</gene>
<sequence length="748" mass="80440">MSAAAPIASMAPSAAPAFVTDPYDPAQAGVAPPSGQSYAATGRVQIHQASIRSTALGKSHSRHPPQSLAGCTRGDRFLVNSLQPAGLPRNLISLRVRASAVRDVEPVGKMKAHTQLCRPVSVTRAHPISAVVPAPEAPSIAVSIAAVLRSACANSFEDIPSILADTDDEEFSDSPSHTVTAPVSVPSFGFGIPTIVVVFAVTVQVHGMHDGNTGVKKKGGYGDTADEVVENEILDDDSAPTRRKTVETTPIEVQCRWSDDEDGEDEQVDGPTVRCRASLDMAEDRGDVLEWRRRDKSFEALVKFVSEDAKTTPYIAATSVLTASLKFLVSTPATQETKPTTKKRKPRTGNTSQTAPRAKKPRNETQTKSAANSGVIDAVDDNEEDDIDSDPPVSIAVFIAIPKNPEPTVKGRRNSKTEDSTIKKGPFTLSSRDSYTEFLSKIASTLPCLPEHIIQPKMMWKAIKPQNFIPLPIGTFDGYQVMIENMPWQTGEEEEEKPARFNYDELEPTGSAFSVQQQQISFNKATKTERTKLEETYPIGNFPAIDPNKRIWHDTDRGFYFDLNNSRLGVWASAMAQKKTDEKTPPHSQFFDASNRMKKVGASNATAIPPPAAIAPPIPPPVAAVPPPAMTPSLSDVLLTALLTSNPGSLGNLFPHLNSAPPPQPVPPPPAAPPRSVPSSPLKRHTVTVEIFCDTYNIDAEDCARLKEVGFRPGDSTGPNPCAISGVIHAVDSSNASNGSSASRIVWP</sequence>
<evidence type="ECO:0000313" key="3">
    <source>
        <dbReference type="Proteomes" id="UP001362999"/>
    </source>
</evidence>
<feature type="region of interest" description="Disordered" evidence="1">
    <location>
        <begin position="332"/>
        <end position="390"/>
    </location>
</feature>
<reference evidence="2 3" key="1">
    <citation type="journal article" date="2024" name="J Genomics">
        <title>Draft genome sequencing and assembly of Favolaschia claudopus CIRM-BRFM 2984 isolated from oak limbs.</title>
        <authorList>
            <person name="Navarro D."/>
            <person name="Drula E."/>
            <person name="Chaduli D."/>
            <person name="Cazenave R."/>
            <person name="Ahrendt S."/>
            <person name="Wang J."/>
            <person name="Lipzen A."/>
            <person name="Daum C."/>
            <person name="Barry K."/>
            <person name="Grigoriev I.V."/>
            <person name="Favel A."/>
            <person name="Rosso M.N."/>
            <person name="Martin F."/>
        </authorList>
    </citation>
    <scope>NUCLEOTIDE SEQUENCE [LARGE SCALE GENOMIC DNA]</scope>
    <source>
        <strain evidence="2 3">CIRM-BRFM 2984</strain>
    </source>
</reference>
<feature type="compositionally biased region" description="Acidic residues" evidence="1">
    <location>
        <begin position="378"/>
        <end position="389"/>
    </location>
</feature>
<evidence type="ECO:0000256" key="1">
    <source>
        <dbReference type="SAM" id="MobiDB-lite"/>
    </source>
</evidence>
<protein>
    <recommendedName>
        <fullName evidence="4">WW domain-containing protein</fullName>
    </recommendedName>
</protein>
<feature type="compositionally biased region" description="Pro residues" evidence="1">
    <location>
        <begin position="660"/>
        <end position="676"/>
    </location>
</feature>
<evidence type="ECO:0000313" key="2">
    <source>
        <dbReference type="EMBL" id="KAK7012358.1"/>
    </source>
</evidence>
<evidence type="ECO:0008006" key="4">
    <source>
        <dbReference type="Google" id="ProtNLM"/>
    </source>
</evidence>
<comment type="caution">
    <text evidence="2">The sequence shown here is derived from an EMBL/GenBank/DDBJ whole genome shotgun (WGS) entry which is preliminary data.</text>
</comment>
<proteinExistence type="predicted"/>
<dbReference type="AlphaFoldDB" id="A0AAW0AIK5"/>
<organism evidence="2 3">
    <name type="scientific">Favolaschia claudopus</name>
    <dbReference type="NCBI Taxonomy" id="2862362"/>
    <lineage>
        <taxon>Eukaryota</taxon>
        <taxon>Fungi</taxon>
        <taxon>Dikarya</taxon>
        <taxon>Basidiomycota</taxon>
        <taxon>Agaricomycotina</taxon>
        <taxon>Agaricomycetes</taxon>
        <taxon>Agaricomycetidae</taxon>
        <taxon>Agaricales</taxon>
        <taxon>Marasmiineae</taxon>
        <taxon>Mycenaceae</taxon>
        <taxon>Favolaschia</taxon>
    </lineage>
</organism>
<name>A0AAW0AIK5_9AGAR</name>